<reference evidence="2" key="1">
    <citation type="journal article" date="2020" name="Toxins">
        <title>Phylogenomic Analysis of Secondary Metabolism in the Toxic Cyanobacterial Genera Anabaena, Dolichospermum and Aphanizomenon.</title>
        <authorList>
            <person name="Oesterholm J."/>
            <person name="Popin R.V."/>
            <person name="Fewer D.P."/>
            <person name="Sivonen K."/>
        </authorList>
    </citation>
    <scope>NUCLEOTIDE SEQUENCE [LARGE SCALE GENOMIC DNA]</scope>
    <source>
        <strain evidence="2">UHCC 0037</strain>
    </source>
</reference>
<evidence type="ECO:0000313" key="1">
    <source>
        <dbReference type="EMBL" id="MTJ44186.1"/>
    </source>
</evidence>
<dbReference type="Proteomes" id="UP001517388">
    <property type="component" value="Unassembled WGS sequence"/>
</dbReference>
<evidence type="ECO:0000313" key="2">
    <source>
        <dbReference type="Proteomes" id="UP001517388"/>
    </source>
</evidence>
<keyword evidence="2" id="KW-1185">Reference proteome</keyword>
<sequence length="61" mass="6562">MFILFFQRYSIFRGGGGGGEVGRWGGGEWGGGRWGGGEGGEVGEVGEGRTEVFFHYPSKFI</sequence>
<comment type="caution">
    <text evidence="1">The sequence shown here is derived from an EMBL/GenBank/DDBJ whole genome shotgun (WGS) entry which is preliminary data.</text>
</comment>
<accession>A0ACC7S7K9</accession>
<gene>
    <name evidence="1" type="ORF">FJR39_13760</name>
</gene>
<name>A0ACC7S7K9_DOLFA</name>
<proteinExistence type="predicted"/>
<protein>
    <submittedName>
        <fullName evidence="1">Uncharacterized protein</fullName>
    </submittedName>
</protein>
<organism evidence="1 2">
    <name type="scientific">Dolichospermum flos-aquae UHCC 0037</name>
    <dbReference type="NCBI Taxonomy" id="2590026"/>
    <lineage>
        <taxon>Bacteria</taxon>
        <taxon>Bacillati</taxon>
        <taxon>Cyanobacteriota</taxon>
        <taxon>Cyanophyceae</taxon>
        <taxon>Nostocales</taxon>
        <taxon>Aphanizomenonaceae</taxon>
        <taxon>Dolichospermum</taxon>
    </lineage>
</organism>
<dbReference type="EMBL" id="VILF01000003">
    <property type="protein sequence ID" value="MTJ44186.1"/>
    <property type="molecule type" value="Genomic_DNA"/>
</dbReference>